<name>A0A562KQC7_SPHWJ</name>
<keyword evidence="6 8" id="KW-1133">Transmembrane helix</keyword>
<sequence>MRQCLPWGHSLLEERTGNFQGAVRAVMILSRYERMIAKRYLLPGKGEGFIFLVAGISLVAVMLGVAALIIVMSVMNGFRAELFDKIVGLNGHAVVQGYGGRLPDWQSILKQAKDTPGVTSATPMIEQPLLSTFQGRVEAVLVRGMAVPDIRGNATLKGKVLAGSLNNLTAGSDKVGIGSRLAENLGIQLGDSITIINPAGRSTPFGTVPRQVSYQVAAIFEVGVYDYDKAFVVMPIEDAQTLLLLGDVVGMIEIETVNPDKVGAILEPLAAKVAGRAVINDWRQMNASLFEALAVERVAMFVVLSIIVLVAVFNILSSLIMLVRAKTRDIAILRTMGASRGGLVKIFMTVGVTIGALGMAAGMVLGFTFLFFRQAVVNAIQFVTGQNLWDPSIRFLTELPSKPDPVEITIICLMALIFSFLATLYPAFKAANTDPVQVLRYE</sequence>
<dbReference type="PANTHER" id="PTHR30489">
    <property type="entry name" value="LIPOPROTEIN-RELEASING SYSTEM TRANSMEMBRANE PROTEIN LOLE"/>
    <property type="match status" value="1"/>
</dbReference>
<evidence type="ECO:0000256" key="1">
    <source>
        <dbReference type="ARBA" id="ARBA00004651"/>
    </source>
</evidence>
<dbReference type="EMBL" id="VLKK01000001">
    <property type="protein sequence ID" value="TWH97582.1"/>
    <property type="molecule type" value="Genomic_DNA"/>
</dbReference>
<proteinExistence type="inferred from homology"/>
<dbReference type="GO" id="GO:0042953">
    <property type="term" value="P:lipoprotein transport"/>
    <property type="evidence" value="ECO:0007669"/>
    <property type="project" value="InterPro"/>
</dbReference>
<protein>
    <submittedName>
        <fullName evidence="11">Lipoprotein-releasing system permease protein</fullName>
    </submittedName>
</protein>
<dbReference type="InterPro" id="IPR011925">
    <property type="entry name" value="LolCE_TM"/>
</dbReference>
<feature type="transmembrane region" description="Helical" evidence="8">
    <location>
        <begin position="408"/>
        <end position="428"/>
    </location>
</feature>
<evidence type="ECO:0000256" key="5">
    <source>
        <dbReference type="ARBA" id="ARBA00022692"/>
    </source>
</evidence>
<evidence type="ECO:0000256" key="8">
    <source>
        <dbReference type="SAM" id="Phobius"/>
    </source>
</evidence>
<dbReference type="Proteomes" id="UP000316624">
    <property type="component" value="Unassembled WGS sequence"/>
</dbReference>
<evidence type="ECO:0000313" key="11">
    <source>
        <dbReference type="EMBL" id="TWH97582.1"/>
    </source>
</evidence>
<accession>A0A562KQC7</accession>
<gene>
    <name evidence="11" type="ORF">IQ35_00179</name>
</gene>
<keyword evidence="5 8" id="KW-0812">Transmembrane</keyword>
<feature type="transmembrane region" description="Helical" evidence="8">
    <location>
        <begin position="343"/>
        <end position="372"/>
    </location>
</feature>
<dbReference type="PANTHER" id="PTHR30489:SF0">
    <property type="entry name" value="LIPOPROTEIN-RELEASING SYSTEM TRANSMEMBRANE PROTEIN LOLE"/>
    <property type="match status" value="1"/>
</dbReference>
<evidence type="ECO:0000256" key="3">
    <source>
        <dbReference type="ARBA" id="ARBA00022448"/>
    </source>
</evidence>
<comment type="similarity">
    <text evidence="2">Belongs to the ABC-4 integral membrane protein family. LolC/E subfamily.</text>
</comment>
<keyword evidence="7 8" id="KW-0472">Membrane</keyword>
<comment type="caution">
    <text evidence="11">The sequence shown here is derived from an EMBL/GenBank/DDBJ whole genome shotgun (WGS) entry which is preliminary data.</text>
</comment>
<keyword evidence="11" id="KW-0449">Lipoprotein</keyword>
<dbReference type="InterPro" id="IPR025857">
    <property type="entry name" value="MacB_PCD"/>
</dbReference>
<keyword evidence="3" id="KW-0813">Transport</keyword>
<feature type="domain" description="ABC3 transporter permease C-terminal" evidence="9">
    <location>
        <begin position="302"/>
        <end position="435"/>
    </location>
</feature>
<dbReference type="AlphaFoldDB" id="A0A562KQC7"/>
<evidence type="ECO:0000256" key="6">
    <source>
        <dbReference type="ARBA" id="ARBA00022989"/>
    </source>
</evidence>
<feature type="transmembrane region" description="Helical" evidence="8">
    <location>
        <begin position="298"/>
        <end position="323"/>
    </location>
</feature>
<evidence type="ECO:0000256" key="4">
    <source>
        <dbReference type="ARBA" id="ARBA00022475"/>
    </source>
</evidence>
<keyword evidence="12" id="KW-1185">Reference proteome</keyword>
<evidence type="ECO:0000259" key="10">
    <source>
        <dbReference type="Pfam" id="PF12704"/>
    </source>
</evidence>
<dbReference type="NCBIfam" id="TIGR02212">
    <property type="entry name" value="lolCE"/>
    <property type="match status" value="1"/>
</dbReference>
<dbReference type="Pfam" id="PF02687">
    <property type="entry name" value="FtsX"/>
    <property type="match status" value="1"/>
</dbReference>
<feature type="transmembrane region" description="Helical" evidence="8">
    <location>
        <begin position="48"/>
        <end position="75"/>
    </location>
</feature>
<comment type="subcellular location">
    <subcellularLocation>
        <location evidence="1">Cell membrane</location>
        <topology evidence="1">Multi-pass membrane protein</topology>
    </subcellularLocation>
</comment>
<feature type="domain" description="MacB-like periplasmic core" evidence="10">
    <location>
        <begin position="56"/>
        <end position="265"/>
    </location>
</feature>
<dbReference type="Pfam" id="PF12704">
    <property type="entry name" value="MacB_PCD"/>
    <property type="match status" value="1"/>
</dbReference>
<evidence type="ECO:0000256" key="2">
    <source>
        <dbReference type="ARBA" id="ARBA00005236"/>
    </source>
</evidence>
<evidence type="ECO:0000313" key="12">
    <source>
        <dbReference type="Proteomes" id="UP000316624"/>
    </source>
</evidence>
<reference evidence="11 12" key="1">
    <citation type="journal article" date="2015" name="Stand. Genomic Sci.">
        <title>Genomic Encyclopedia of Bacterial and Archaeal Type Strains, Phase III: the genomes of soil and plant-associated and newly described type strains.</title>
        <authorList>
            <person name="Whitman W.B."/>
            <person name="Woyke T."/>
            <person name="Klenk H.P."/>
            <person name="Zhou Y."/>
            <person name="Lilburn T.G."/>
            <person name="Beck B.J."/>
            <person name="De Vos P."/>
            <person name="Vandamme P."/>
            <person name="Eisen J.A."/>
            <person name="Garrity G."/>
            <person name="Hugenholtz P."/>
            <person name="Kyrpides N.C."/>
        </authorList>
    </citation>
    <scope>NUCLEOTIDE SEQUENCE [LARGE SCALE GENOMIC DNA]</scope>
    <source>
        <strain evidence="11 12">CGMCC 1.7748</strain>
    </source>
</reference>
<dbReference type="GO" id="GO:0044874">
    <property type="term" value="P:lipoprotein localization to outer membrane"/>
    <property type="evidence" value="ECO:0007669"/>
    <property type="project" value="TreeGrafter"/>
</dbReference>
<dbReference type="InterPro" id="IPR003838">
    <property type="entry name" value="ABC3_permease_C"/>
</dbReference>
<organism evidence="11 12">
    <name type="scientific">Sphingobium wenxiniae (strain DSM 21828 / CGMCC 1.7748 / JZ-1)</name>
    <dbReference type="NCBI Taxonomy" id="595605"/>
    <lineage>
        <taxon>Bacteria</taxon>
        <taxon>Pseudomonadati</taxon>
        <taxon>Pseudomonadota</taxon>
        <taxon>Alphaproteobacteria</taxon>
        <taxon>Sphingomonadales</taxon>
        <taxon>Sphingomonadaceae</taxon>
        <taxon>Sphingobium</taxon>
    </lineage>
</organism>
<evidence type="ECO:0000256" key="7">
    <source>
        <dbReference type="ARBA" id="ARBA00023136"/>
    </source>
</evidence>
<dbReference type="GO" id="GO:0098797">
    <property type="term" value="C:plasma membrane protein complex"/>
    <property type="evidence" value="ECO:0007669"/>
    <property type="project" value="TreeGrafter"/>
</dbReference>
<dbReference type="InterPro" id="IPR051447">
    <property type="entry name" value="Lipoprotein-release_system"/>
</dbReference>
<keyword evidence="4" id="KW-1003">Cell membrane</keyword>
<evidence type="ECO:0000259" key="9">
    <source>
        <dbReference type="Pfam" id="PF02687"/>
    </source>
</evidence>